<sequence>MLNVHTVVLTHACCSDPKATQVVATLVWGMYYTLRWKTPSLPLGEICGSVAPKMLASHNNKPFLSPKTMQNTAVPKTSCVSSKYVTFKIYVILWGRNDYVKKSYVKVRWRE</sequence>
<reference evidence="1" key="2">
    <citation type="submission" date="2025-09" db="UniProtKB">
        <authorList>
            <consortium name="Ensembl"/>
        </authorList>
    </citation>
    <scope>IDENTIFICATION</scope>
</reference>
<evidence type="ECO:0000313" key="1">
    <source>
        <dbReference type="Ensembl" id="ENSCANP00000028210.1"/>
    </source>
</evidence>
<name>A0A2K5JHB2_COLAP</name>
<organism evidence="1 2">
    <name type="scientific">Colobus angolensis palliatus</name>
    <name type="common">Peters' Angolan colobus</name>
    <dbReference type="NCBI Taxonomy" id="336983"/>
    <lineage>
        <taxon>Eukaryota</taxon>
        <taxon>Metazoa</taxon>
        <taxon>Chordata</taxon>
        <taxon>Craniata</taxon>
        <taxon>Vertebrata</taxon>
        <taxon>Euteleostomi</taxon>
        <taxon>Mammalia</taxon>
        <taxon>Eutheria</taxon>
        <taxon>Euarchontoglires</taxon>
        <taxon>Primates</taxon>
        <taxon>Haplorrhini</taxon>
        <taxon>Catarrhini</taxon>
        <taxon>Cercopithecidae</taxon>
        <taxon>Colobinae</taxon>
        <taxon>Colobus</taxon>
    </lineage>
</organism>
<evidence type="ECO:0000313" key="2">
    <source>
        <dbReference type="Proteomes" id="UP000233080"/>
    </source>
</evidence>
<dbReference type="Ensembl" id="ENSCANT00000051244.1">
    <property type="protein sequence ID" value="ENSCANP00000028210.1"/>
    <property type="gene ID" value="ENSCANG00000037522.1"/>
</dbReference>
<protein>
    <submittedName>
        <fullName evidence="1">Uncharacterized protein</fullName>
    </submittedName>
</protein>
<reference evidence="1" key="1">
    <citation type="submission" date="2025-08" db="UniProtKB">
        <authorList>
            <consortium name="Ensembl"/>
        </authorList>
    </citation>
    <scope>IDENTIFICATION</scope>
</reference>
<accession>A0A2K5JHB2</accession>
<dbReference type="OMA" id="THACCGK"/>
<dbReference type="AlphaFoldDB" id="A0A2K5JHB2"/>
<proteinExistence type="predicted"/>
<keyword evidence="2" id="KW-1185">Reference proteome</keyword>
<dbReference type="Proteomes" id="UP000233080">
    <property type="component" value="Unassembled WGS sequence"/>
</dbReference>